<evidence type="ECO:0000313" key="1">
    <source>
        <dbReference type="EMBL" id="AOM64488.1"/>
    </source>
</evidence>
<organism evidence="1">
    <name type="scientific">Riquetophycus sp</name>
    <dbReference type="NCBI Taxonomy" id="1897556"/>
    <lineage>
        <taxon>Eukaryota</taxon>
        <taxon>Rhodophyta</taxon>
        <taxon>Florideophyceae</taxon>
        <taxon>Rhodymeniophycidae</taxon>
        <taxon>Peyssonneliales</taxon>
        <taxon>Peyssonneliaceae</taxon>
        <taxon>Riquetophycus</taxon>
    </lineage>
</organism>
<proteinExistence type="predicted"/>
<accession>A0A1C9C7Y0</accession>
<dbReference type="AlphaFoldDB" id="A0A1C9C7Y0"/>
<dbReference type="EMBL" id="KX284710">
    <property type="protein sequence ID" value="AOM64488.1"/>
    <property type="molecule type" value="Genomic_DNA"/>
</dbReference>
<sequence length="65" mass="7711">MFQMTQQNINVKKIYKTSKITIIQYLKQNGIIVGQKKIDDDYNSLIIEFKDHTRLCILPQELQII</sequence>
<protein>
    <submittedName>
        <fullName evidence="1">Cytochrome b6-f complex subunit</fullName>
    </submittedName>
</protein>
<reference evidence="1" key="1">
    <citation type="journal article" date="2016" name="BMC Biol.">
        <title>Parallel evolution of highly conserved plastid genome architecture in red seaweeds and seed plants.</title>
        <authorList>
            <person name="Lee J."/>
            <person name="Cho C.H."/>
            <person name="Park S.I."/>
            <person name="Choi J.W."/>
            <person name="Song H.S."/>
            <person name="West J.A."/>
            <person name="Bhattacharya D."/>
            <person name="Yoon H.S."/>
        </authorList>
    </citation>
    <scope>NUCLEOTIDE SEQUENCE</scope>
</reference>
<gene>
    <name evidence="1" type="primary">petP</name>
    <name evidence="1" type="ORF">Riqu_009</name>
</gene>
<keyword evidence="1" id="KW-0934">Plastid</keyword>
<geneLocation type="plastid" evidence="1"/>
<name>A0A1C9C7Y0_9FLOR</name>